<evidence type="ECO:0000313" key="3">
    <source>
        <dbReference type="Proteomes" id="UP001151760"/>
    </source>
</evidence>
<proteinExistence type="predicted"/>
<dbReference type="EMBL" id="BQNB010020567">
    <property type="protein sequence ID" value="GJT97320.1"/>
    <property type="molecule type" value="Genomic_DNA"/>
</dbReference>
<evidence type="ECO:0000256" key="1">
    <source>
        <dbReference type="SAM" id="MobiDB-lite"/>
    </source>
</evidence>
<sequence length="563" mass="66460">MPRYDWKKQFNQKMVVNEEWLAGNDEYIERKVLKELKLKRKREEKKSLGRWTRERNRKIKGKGKEKVVDVEEDAKRKRKIKVKGKEKVVDFEEETMRRLSLERKKVIREMRFEDLIEFPIFEIPTKLAFYVVDILNTTNMTLECLIGDIVIIPKIVKQVLGLPMGRRRLEREGQREYNDPFLLQWKDQFRNVNKLIIKALSDVIIQTKNSDYMFRMNILTLIANTLGSCENNSTVNFIVLKNVLKEMMSAILTGVHTSLNVQVEKKTSGIQKLKHKSFKEEREIAELQNDYMGIGEIQDDVGEGEEPNQTEELYEMLEENIHSILIEKSKIEEKINENLIKFQDDEKLLQLKQWMKEIFKEPDMPKYLSSSSSESDDDNDDGSQLADENKESYRKEKHSNDEDDVEIVAEETETSKKDEANNNKEEGMENTKAKNQKIVGEVQKDGRNENQNIAECSEKKDEQETGTSKKDEADNNKEEGMANKKATNQKITKEIDPFDDPKFGEYYIENEHLFVPTQTSAEKKKDQTKDYDYESFENKEEYIRKGREFTNELRRKYQQQERE</sequence>
<feature type="compositionally biased region" description="Basic and acidic residues" evidence="1">
    <location>
        <begin position="387"/>
        <end position="400"/>
    </location>
</feature>
<dbReference type="Proteomes" id="UP001151760">
    <property type="component" value="Unassembled WGS sequence"/>
</dbReference>
<organism evidence="2 3">
    <name type="scientific">Tanacetum coccineum</name>
    <dbReference type="NCBI Taxonomy" id="301880"/>
    <lineage>
        <taxon>Eukaryota</taxon>
        <taxon>Viridiplantae</taxon>
        <taxon>Streptophyta</taxon>
        <taxon>Embryophyta</taxon>
        <taxon>Tracheophyta</taxon>
        <taxon>Spermatophyta</taxon>
        <taxon>Magnoliopsida</taxon>
        <taxon>eudicotyledons</taxon>
        <taxon>Gunneridae</taxon>
        <taxon>Pentapetalae</taxon>
        <taxon>asterids</taxon>
        <taxon>campanulids</taxon>
        <taxon>Asterales</taxon>
        <taxon>Asteraceae</taxon>
        <taxon>Asteroideae</taxon>
        <taxon>Anthemideae</taxon>
        <taxon>Anthemidinae</taxon>
        <taxon>Tanacetum</taxon>
    </lineage>
</organism>
<reference evidence="2" key="2">
    <citation type="submission" date="2022-01" db="EMBL/GenBank/DDBJ databases">
        <authorList>
            <person name="Yamashiro T."/>
            <person name="Shiraishi A."/>
            <person name="Satake H."/>
            <person name="Nakayama K."/>
        </authorList>
    </citation>
    <scope>NUCLEOTIDE SEQUENCE</scope>
</reference>
<feature type="compositionally biased region" description="Basic and acidic residues" evidence="1">
    <location>
        <begin position="413"/>
        <end position="432"/>
    </location>
</feature>
<protein>
    <submittedName>
        <fullName evidence="2">Uncharacterized protein</fullName>
    </submittedName>
</protein>
<comment type="caution">
    <text evidence="2">The sequence shown here is derived from an EMBL/GenBank/DDBJ whole genome shotgun (WGS) entry which is preliminary data.</text>
</comment>
<feature type="compositionally biased region" description="Acidic residues" evidence="1">
    <location>
        <begin position="401"/>
        <end position="412"/>
    </location>
</feature>
<name>A0ABQ5ICA4_9ASTR</name>
<evidence type="ECO:0000313" key="2">
    <source>
        <dbReference type="EMBL" id="GJT97320.1"/>
    </source>
</evidence>
<feature type="region of interest" description="Disordered" evidence="1">
    <location>
        <begin position="364"/>
        <end position="498"/>
    </location>
</feature>
<gene>
    <name evidence="2" type="ORF">Tco_1092838</name>
</gene>
<feature type="compositionally biased region" description="Basic and acidic residues" evidence="1">
    <location>
        <begin position="456"/>
        <end position="482"/>
    </location>
</feature>
<reference evidence="2" key="1">
    <citation type="journal article" date="2022" name="Int. J. Mol. Sci.">
        <title>Draft Genome of Tanacetum Coccineum: Genomic Comparison of Closely Related Tanacetum-Family Plants.</title>
        <authorList>
            <person name="Yamashiro T."/>
            <person name="Shiraishi A."/>
            <person name="Nakayama K."/>
            <person name="Satake H."/>
        </authorList>
    </citation>
    <scope>NUCLEOTIDE SEQUENCE</scope>
</reference>
<accession>A0ABQ5ICA4</accession>
<keyword evidence="3" id="KW-1185">Reference proteome</keyword>